<reference evidence="2 3" key="1">
    <citation type="submission" date="2019-05" db="EMBL/GenBank/DDBJ databases">
        <title>The compact genome of Giardia muris reveals important steps in the evolution of intestinal protozoan parasites.</title>
        <authorList>
            <person name="Xu F."/>
            <person name="Jimenez-Gonzalez A."/>
            <person name="Einarsson E."/>
            <person name="Astvaldsson A."/>
            <person name="Peirasmaki D."/>
            <person name="Eckmann L."/>
            <person name="Andersson J.O."/>
            <person name="Svard S.G."/>
            <person name="Jerlstrom-Hultqvist J."/>
        </authorList>
    </citation>
    <scope>NUCLEOTIDE SEQUENCE [LARGE SCALE GENOMIC DNA]</scope>
    <source>
        <strain evidence="2 3">Roberts-Thomson</strain>
    </source>
</reference>
<accession>A0A4Z1SUI7</accession>
<dbReference type="PANTHER" id="PTHR30615">
    <property type="entry name" value="UNCHARACTERIZED PROTEIN YJBQ-RELATED"/>
    <property type="match status" value="1"/>
</dbReference>
<gene>
    <name evidence="2" type="ORF">GMRT_12375</name>
</gene>
<dbReference type="Proteomes" id="UP000315496">
    <property type="component" value="Chromosome 4"/>
</dbReference>
<proteinExistence type="inferred from homology"/>
<evidence type="ECO:0000313" key="2">
    <source>
        <dbReference type="EMBL" id="TNJ27268.1"/>
    </source>
</evidence>
<dbReference type="NCBIfam" id="TIGR00149">
    <property type="entry name" value="TIGR00149_YjbQ"/>
    <property type="match status" value="1"/>
</dbReference>
<dbReference type="SUPFAM" id="SSF111038">
    <property type="entry name" value="YjbQ-like"/>
    <property type="match status" value="1"/>
</dbReference>
<comment type="similarity">
    <text evidence="1">Belongs to the UPF0047 family.</text>
</comment>
<dbReference type="PIRSF" id="PIRSF004681">
    <property type="entry name" value="UCP004681"/>
    <property type="match status" value="1"/>
</dbReference>
<evidence type="ECO:0000313" key="3">
    <source>
        <dbReference type="Proteomes" id="UP000315496"/>
    </source>
</evidence>
<dbReference type="InterPro" id="IPR001602">
    <property type="entry name" value="UPF0047_YjbQ-like"/>
</dbReference>
<evidence type="ECO:0008006" key="4">
    <source>
        <dbReference type="Google" id="ProtNLM"/>
    </source>
</evidence>
<dbReference type="PANTHER" id="PTHR30615:SF8">
    <property type="entry name" value="UPF0047 PROTEIN C4A8.02C"/>
    <property type="match status" value="1"/>
</dbReference>
<dbReference type="VEuPathDB" id="GiardiaDB:GMRT_12375"/>
<dbReference type="Gene3D" id="2.60.120.460">
    <property type="entry name" value="YjbQ-like"/>
    <property type="match status" value="1"/>
</dbReference>
<keyword evidence="3" id="KW-1185">Reference proteome</keyword>
<organism evidence="2 3">
    <name type="scientific">Giardia muris</name>
    <dbReference type="NCBI Taxonomy" id="5742"/>
    <lineage>
        <taxon>Eukaryota</taxon>
        <taxon>Metamonada</taxon>
        <taxon>Diplomonadida</taxon>
        <taxon>Hexamitidae</taxon>
        <taxon>Giardiinae</taxon>
        <taxon>Giardia</taxon>
    </lineage>
</organism>
<dbReference type="EMBL" id="VDLU01000004">
    <property type="protein sequence ID" value="TNJ27268.1"/>
    <property type="molecule type" value="Genomic_DNA"/>
</dbReference>
<comment type="caution">
    <text evidence="2">The sequence shown here is derived from an EMBL/GenBank/DDBJ whole genome shotgun (WGS) entry which is preliminary data.</text>
</comment>
<evidence type="ECO:0000256" key="1">
    <source>
        <dbReference type="ARBA" id="ARBA00005534"/>
    </source>
</evidence>
<dbReference type="AlphaFoldDB" id="A0A4Z1SUI7"/>
<sequence>MAFVCAQKKIVLSGRKRGSHLVTKEVCAKAGDLIASVAVGTCHLFLRHTSAGLSINENADPTVREDLCGILHGLVPDGHQYAHSCEGPDDMPAHALSTISGCSLTIPITNGKLNMGVWQGIYLLEYRKYGGDREIMVTVQGQGMGTDPS</sequence>
<name>A0A4Z1SUI7_GIAMU</name>
<protein>
    <recommendedName>
        <fullName evidence="4">Secondary thiamine-phosphate synthase enzyme</fullName>
    </recommendedName>
</protein>
<dbReference type="Pfam" id="PF01894">
    <property type="entry name" value="YjbQ"/>
    <property type="match status" value="1"/>
</dbReference>
<dbReference type="OrthoDB" id="10255963at2759"/>
<dbReference type="InterPro" id="IPR035917">
    <property type="entry name" value="YjbQ-like_sf"/>
</dbReference>